<proteinExistence type="inferred from homology"/>
<dbReference type="Gene3D" id="3.40.50.1820">
    <property type="entry name" value="alpha/beta hydrolase"/>
    <property type="match status" value="1"/>
</dbReference>
<dbReference type="OrthoDB" id="199913at2759"/>
<keyword evidence="7" id="KW-1185">Reference proteome</keyword>
<protein>
    <recommendedName>
        <fullName evidence="5">Lipase domain-containing protein</fullName>
    </recommendedName>
</protein>
<keyword evidence="3" id="KW-0964">Secreted</keyword>
<dbReference type="PANTHER" id="PTHR11610">
    <property type="entry name" value="LIPASE"/>
    <property type="match status" value="1"/>
</dbReference>
<reference evidence="6" key="1">
    <citation type="submission" date="2020-04" db="EMBL/GenBank/DDBJ databases">
        <authorList>
            <person name="Alioto T."/>
            <person name="Alioto T."/>
            <person name="Gomez Garrido J."/>
        </authorList>
    </citation>
    <scope>NUCLEOTIDE SEQUENCE</scope>
    <source>
        <strain evidence="6">A484AB</strain>
    </source>
</reference>
<evidence type="ECO:0000259" key="5">
    <source>
        <dbReference type="Pfam" id="PF00151"/>
    </source>
</evidence>
<name>A0A7D9EZK1_PARCT</name>
<dbReference type="GO" id="GO:0016042">
    <property type="term" value="P:lipid catabolic process"/>
    <property type="evidence" value="ECO:0007669"/>
    <property type="project" value="TreeGrafter"/>
</dbReference>
<comment type="similarity">
    <text evidence="2 4">Belongs to the AB hydrolase superfamily. Lipase family.</text>
</comment>
<gene>
    <name evidence="6" type="ORF">PACLA_8A038298</name>
</gene>
<dbReference type="InterPro" id="IPR000734">
    <property type="entry name" value="TAG_lipase"/>
</dbReference>
<comment type="caution">
    <text evidence="6">The sequence shown here is derived from an EMBL/GenBank/DDBJ whole genome shotgun (WGS) entry which is preliminary data.</text>
</comment>
<evidence type="ECO:0000256" key="2">
    <source>
        <dbReference type="ARBA" id="ARBA00010701"/>
    </source>
</evidence>
<evidence type="ECO:0000313" key="7">
    <source>
        <dbReference type="Proteomes" id="UP001152795"/>
    </source>
</evidence>
<dbReference type="AlphaFoldDB" id="A0A7D9EZK1"/>
<dbReference type="InterPro" id="IPR013818">
    <property type="entry name" value="Lipase"/>
</dbReference>
<dbReference type="Proteomes" id="UP001152795">
    <property type="component" value="Unassembled WGS sequence"/>
</dbReference>
<dbReference type="SUPFAM" id="SSF53474">
    <property type="entry name" value="alpha/beta-Hydrolases"/>
    <property type="match status" value="1"/>
</dbReference>
<dbReference type="EMBL" id="CACRXK020010487">
    <property type="protein sequence ID" value="CAB4019491.1"/>
    <property type="molecule type" value="Genomic_DNA"/>
</dbReference>
<evidence type="ECO:0000256" key="1">
    <source>
        <dbReference type="ARBA" id="ARBA00004613"/>
    </source>
</evidence>
<feature type="non-terminal residue" evidence="6">
    <location>
        <position position="1"/>
    </location>
</feature>
<evidence type="ECO:0000256" key="4">
    <source>
        <dbReference type="RuleBase" id="RU004262"/>
    </source>
</evidence>
<comment type="subcellular location">
    <subcellularLocation>
        <location evidence="1">Secreted</location>
    </subcellularLocation>
</comment>
<sequence>MAHALKILKVVLLLTMIAWKDVIASPSNGDDAKRCYPPYGCFDSLPPWDNPFAFKLPESPIKIGTSFKLYNKDKQNGVVLDNTDPTTSDISAGDKIVVLIHGLSTQGGHNESMYLAMRPELLARTNANGEKYLNVITVDWTGGVRPMSSPYDFPTLEQTNGNGRLVAVQISYFLKKLESRGKLSCDDVHIIGFNLGASIAGLVGKAGRKSPRCIIGRITGLDPILRGFGRVFKAVSNDTKLHSSDAKYVDVIHTHKDPIFKDQ</sequence>
<organism evidence="6 7">
    <name type="scientific">Paramuricea clavata</name>
    <name type="common">Red gorgonian</name>
    <name type="synonym">Violescent sea-whip</name>
    <dbReference type="NCBI Taxonomy" id="317549"/>
    <lineage>
        <taxon>Eukaryota</taxon>
        <taxon>Metazoa</taxon>
        <taxon>Cnidaria</taxon>
        <taxon>Anthozoa</taxon>
        <taxon>Octocorallia</taxon>
        <taxon>Malacalcyonacea</taxon>
        <taxon>Plexauridae</taxon>
        <taxon>Paramuricea</taxon>
    </lineage>
</organism>
<accession>A0A7D9EZK1</accession>
<dbReference type="Pfam" id="PF00151">
    <property type="entry name" value="Lipase"/>
    <property type="match status" value="1"/>
</dbReference>
<evidence type="ECO:0000256" key="3">
    <source>
        <dbReference type="ARBA" id="ARBA00022525"/>
    </source>
</evidence>
<dbReference type="InterPro" id="IPR029058">
    <property type="entry name" value="AB_hydrolase_fold"/>
</dbReference>
<dbReference type="GO" id="GO:0016298">
    <property type="term" value="F:lipase activity"/>
    <property type="evidence" value="ECO:0007669"/>
    <property type="project" value="InterPro"/>
</dbReference>
<feature type="domain" description="Lipase" evidence="5">
    <location>
        <begin position="35"/>
        <end position="259"/>
    </location>
</feature>
<dbReference type="GO" id="GO:0005615">
    <property type="term" value="C:extracellular space"/>
    <property type="evidence" value="ECO:0007669"/>
    <property type="project" value="TreeGrafter"/>
</dbReference>
<evidence type="ECO:0000313" key="6">
    <source>
        <dbReference type="EMBL" id="CAB4019491.1"/>
    </source>
</evidence>